<dbReference type="InterPro" id="IPR001810">
    <property type="entry name" value="F-box_dom"/>
</dbReference>
<dbReference type="PROSITE" id="PS50181">
    <property type="entry name" value="FBOX"/>
    <property type="match status" value="1"/>
</dbReference>
<evidence type="ECO:0000313" key="2">
    <source>
        <dbReference type="EMBL" id="EGG18551.1"/>
    </source>
</evidence>
<name>F4Q150_CACFS</name>
<protein>
    <recommendedName>
        <fullName evidence="1">F-box domain-containing protein</fullName>
    </recommendedName>
</protein>
<gene>
    <name evidence="2" type="ORF">DFA_04045</name>
</gene>
<evidence type="ECO:0000259" key="1">
    <source>
        <dbReference type="PROSITE" id="PS50181"/>
    </source>
</evidence>
<dbReference type="RefSeq" id="XP_004366455.1">
    <property type="nucleotide sequence ID" value="XM_004366398.1"/>
</dbReference>
<reference evidence="3" key="1">
    <citation type="journal article" date="2011" name="Genome Res.">
        <title>Phylogeny-wide analysis of social amoeba genomes highlights ancient origins for complex intercellular communication.</title>
        <authorList>
            <person name="Heidel A.J."/>
            <person name="Lawal H.M."/>
            <person name="Felder M."/>
            <person name="Schilde C."/>
            <person name="Helps N.R."/>
            <person name="Tunggal B."/>
            <person name="Rivero F."/>
            <person name="John U."/>
            <person name="Schleicher M."/>
            <person name="Eichinger L."/>
            <person name="Platzer M."/>
            <person name="Noegel A.A."/>
            <person name="Schaap P."/>
            <person name="Gloeckner G."/>
        </authorList>
    </citation>
    <scope>NUCLEOTIDE SEQUENCE [LARGE SCALE GENOMIC DNA]</scope>
    <source>
        <strain evidence="3">SH3</strain>
    </source>
</reference>
<dbReference type="EMBL" id="GL883018">
    <property type="protein sequence ID" value="EGG18551.1"/>
    <property type="molecule type" value="Genomic_DNA"/>
</dbReference>
<accession>F4Q150</accession>
<keyword evidence="3" id="KW-1185">Reference proteome</keyword>
<dbReference type="KEGG" id="dfa:DFA_04045"/>
<dbReference type="OrthoDB" id="550575at2759"/>
<dbReference type="CDD" id="cd09917">
    <property type="entry name" value="F-box_SF"/>
    <property type="match status" value="1"/>
</dbReference>
<evidence type="ECO:0000313" key="3">
    <source>
        <dbReference type="Proteomes" id="UP000007797"/>
    </source>
</evidence>
<dbReference type="AlphaFoldDB" id="F4Q150"/>
<feature type="domain" description="F-box" evidence="1">
    <location>
        <begin position="15"/>
        <end position="65"/>
    </location>
</feature>
<organism evidence="2 3">
    <name type="scientific">Cavenderia fasciculata</name>
    <name type="common">Slime mold</name>
    <name type="synonym">Dictyostelium fasciculatum</name>
    <dbReference type="NCBI Taxonomy" id="261658"/>
    <lineage>
        <taxon>Eukaryota</taxon>
        <taxon>Amoebozoa</taxon>
        <taxon>Evosea</taxon>
        <taxon>Eumycetozoa</taxon>
        <taxon>Dictyostelia</taxon>
        <taxon>Acytosteliales</taxon>
        <taxon>Cavenderiaceae</taxon>
        <taxon>Cavenderia</taxon>
    </lineage>
</organism>
<dbReference type="GeneID" id="14870504"/>
<dbReference type="Proteomes" id="UP000007797">
    <property type="component" value="Unassembled WGS sequence"/>
</dbReference>
<sequence>MNNNSNSSNDDDRCYIEYRKIPTILLLQIIGYLDNIDLICLLLTCRSYYYDLKDQYSSSITFKGLDRIQQLQQRYSGIKSLFIHSKGPYQLNGFTSLYRNAISDQLMVGRDFGTVESINRVGSVRQIIPTDTTSTITTMMIGTMVGITAFDQVISLPPTITRLYIRNVIQPLVTAYLGLPNLKELYLAGYHPPDIITIPDSVKYLRIRYQDTFKELVVHQGNLETLVLICTDGHLDKIQGLSSSCIKTMNLSCKTYGLTSTTTPSVLPCTLTSLNIKVGEPLPDTFVFPPMLVSLTYAPAWNATTYPLNIQNLVNLERLVLTVPDRFNRTGFEITFPPINHSQLNYIDVRNTTTKLPLKYLNTSCLESLLVQHISQIQYDNDNDETTTTTKLNILPNLKRFKGQADYYHQIATLSNNLQILSIHYKCHMEFPKGSFPQLKRLCLNGILTSFKFKTPRCQHDLHKEFPPNLTSIDYIKLSAYSDNDILYIPSSLESLAIKAYQKNGINDLYTLPQIQIINNQNNNQNNNSLDNNNQYYLPPSLKRLIVNLGTSDVTSFKLSEIINRSNVESLKLFGNAHSDQKYELELSIKRLGDDKYLERNGPNNVTIFQGLYDGGSSHSRK</sequence>
<proteinExistence type="predicted"/>